<reference evidence="4 5" key="1">
    <citation type="submission" date="2012-01" db="EMBL/GenBank/DDBJ databases">
        <title>Complete sequence of Desulfotomaculum gibsoniae DSM 7213.</title>
        <authorList>
            <consortium name="US DOE Joint Genome Institute"/>
            <person name="Lucas S."/>
            <person name="Han J."/>
            <person name="Lapidus A."/>
            <person name="Cheng J.-F."/>
            <person name="Goodwin L."/>
            <person name="Pitluck S."/>
            <person name="Peters L."/>
            <person name="Ovchinnikova G."/>
            <person name="Teshima H."/>
            <person name="Detter J.C."/>
            <person name="Han C."/>
            <person name="Tapia R."/>
            <person name="Land M."/>
            <person name="Hauser L."/>
            <person name="Kyrpides N."/>
            <person name="Ivanova N."/>
            <person name="Pagani I."/>
            <person name="Parshina S."/>
            <person name="Plugge C."/>
            <person name="Muyzer G."/>
            <person name="Kuever J."/>
            <person name="Ivanova A."/>
            <person name="Nazina T."/>
            <person name="Klenk H.-P."/>
            <person name="Brambilla E."/>
            <person name="Spring S."/>
            <person name="Stams A.F."/>
            <person name="Woyke T."/>
        </authorList>
    </citation>
    <scope>NUCLEOTIDE SEQUENCE [LARGE SCALE GENOMIC DNA]</scope>
    <source>
        <strain evidence="4 5">DSM 7213</strain>
    </source>
</reference>
<dbReference type="InterPro" id="IPR029039">
    <property type="entry name" value="Flavoprotein-like_sf"/>
</dbReference>
<dbReference type="Pfam" id="PF03358">
    <property type="entry name" value="FMN_red"/>
    <property type="match status" value="1"/>
</dbReference>
<evidence type="ECO:0000313" key="5">
    <source>
        <dbReference type="Proteomes" id="UP000013520"/>
    </source>
</evidence>
<dbReference type="PANTHER" id="PTHR43278">
    <property type="entry name" value="NAD(P)H-DEPENDENT FMN-CONTAINING OXIDOREDUCTASE YWQN-RELATED"/>
    <property type="match status" value="1"/>
</dbReference>
<dbReference type="RefSeq" id="WP_006522679.1">
    <property type="nucleotide sequence ID" value="NC_021184.1"/>
</dbReference>
<dbReference type="SUPFAM" id="SSF52218">
    <property type="entry name" value="Flavoproteins"/>
    <property type="match status" value="1"/>
</dbReference>
<keyword evidence="5" id="KW-1185">Reference proteome</keyword>
<evidence type="ECO:0000256" key="1">
    <source>
        <dbReference type="ARBA" id="ARBA00022630"/>
    </source>
</evidence>
<dbReference type="AlphaFoldDB" id="R4KMN2"/>
<dbReference type="InterPro" id="IPR051796">
    <property type="entry name" value="ISF_SsuE-like"/>
</dbReference>
<dbReference type="Gene3D" id="3.40.50.360">
    <property type="match status" value="1"/>
</dbReference>
<dbReference type="eggNOG" id="COG0655">
    <property type="taxonomic scope" value="Bacteria"/>
</dbReference>
<evidence type="ECO:0000256" key="2">
    <source>
        <dbReference type="ARBA" id="ARBA00022643"/>
    </source>
</evidence>
<dbReference type="HOGENOM" id="CLU_050993_3_0_9"/>
<name>R4KMN2_9FIRM</name>
<feature type="domain" description="NADPH-dependent FMN reductase-like" evidence="3">
    <location>
        <begin position="1"/>
        <end position="146"/>
    </location>
</feature>
<dbReference type="OrthoDB" id="6398207at2"/>
<dbReference type="GO" id="GO:0016491">
    <property type="term" value="F:oxidoreductase activity"/>
    <property type="evidence" value="ECO:0007669"/>
    <property type="project" value="InterPro"/>
</dbReference>
<proteinExistence type="predicted"/>
<dbReference type="PANTHER" id="PTHR43278:SF1">
    <property type="entry name" value="IRON-SULFUR FLAVOPROTEIN MJ1083"/>
    <property type="match status" value="1"/>
</dbReference>
<dbReference type="EMBL" id="CP003273">
    <property type="protein sequence ID" value="AGL00891.1"/>
    <property type="molecule type" value="Genomic_DNA"/>
</dbReference>
<organism evidence="4 5">
    <name type="scientific">Desulfoscipio gibsoniae DSM 7213</name>
    <dbReference type="NCBI Taxonomy" id="767817"/>
    <lineage>
        <taxon>Bacteria</taxon>
        <taxon>Bacillati</taxon>
        <taxon>Bacillota</taxon>
        <taxon>Clostridia</taxon>
        <taxon>Eubacteriales</taxon>
        <taxon>Desulfallaceae</taxon>
        <taxon>Desulfoscipio</taxon>
    </lineage>
</organism>
<accession>R4KMN2</accession>
<keyword evidence="1" id="KW-0285">Flavoprotein</keyword>
<dbReference type="InterPro" id="IPR005025">
    <property type="entry name" value="FMN_Rdtase-like_dom"/>
</dbReference>
<evidence type="ECO:0000259" key="3">
    <source>
        <dbReference type="Pfam" id="PF03358"/>
    </source>
</evidence>
<dbReference type="KEGG" id="dgi:Desgi_1392"/>
<dbReference type="STRING" id="767817.Desgi_1392"/>
<gene>
    <name evidence="4" type="ORF">Desgi_1392</name>
</gene>
<protein>
    <submittedName>
        <fullName evidence="4">Multimeric flavodoxin WrbA</fullName>
    </submittedName>
</protein>
<keyword evidence="2" id="KW-0288">FMN</keyword>
<dbReference type="Proteomes" id="UP000013520">
    <property type="component" value="Chromosome"/>
</dbReference>
<evidence type="ECO:0000313" key="4">
    <source>
        <dbReference type="EMBL" id="AGL00891.1"/>
    </source>
</evidence>
<sequence length="207" mass="22421">MYIIAINGSHRKGKNTAILLNALLAEAADLGATTELLELTDYNIKLCRSCNKCMGRNQCSITDDDMPAIGEKLLAADGIVLGSPAYWANVTTLMKNFMDRTRYLHVTRNMLAGKVGAAVTNAGLRNGGQEAALRIMTFFMSAQGLTLVDARNQNKPIMSDGVAGSLLADVKEGKAIWRKSVEEDEAAMLAARQLGRNMVELIRSLSK</sequence>